<evidence type="ECO:0000313" key="8">
    <source>
        <dbReference type="EMBL" id="RHF82834.1"/>
    </source>
</evidence>
<dbReference type="EMBL" id="QSOV01000024">
    <property type="protein sequence ID" value="RGJ20672.1"/>
    <property type="molecule type" value="Genomic_DNA"/>
</dbReference>
<evidence type="ECO:0000313" key="7">
    <source>
        <dbReference type="EMBL" id="RGJ20672.1"/>
    </source>
</evidence>
<reference evidence="6" key="3">
    <citation type="submission" date="2022-11" db="EMBL/GenBank/DDBJ databases">
        <title>Draft genome sequence of Coprococcus comes strain 31264.</title>
        <authorList>
            <person name="Hisatomi A."/>
            <person name="Ohkuma M."/>
            <person name="Sakamoto M."/>
        </authorList>
    </citation>
    <scope>NUCLEOTIDE SEQUENCE</scope>
    <source>
        <strain evidence="6">JCM 31264</strain>
    </source>
</reference>
<dbReference type="Gene3D" id="1.10.10.10">
    <property type="entry name" value="Winged helix-like DNA-binding domain superfamily/Winged helix DNA-binding domain"/>
    <property type="match status" value="1"/>
</dbReference>
<dbReference type="GO" id="GO:0000160">
    <property type="term" value="P:phosphorelay signal transduction system"/>
    <property type="evidence" value="ECO:0007669"/>
    <property type="project" value="UniProtKB-KW"/>
</dbReference>
<dbReference type="AlphaFoldDB" id="A0A173WQG0"/>
<name>A0A173WQG0_9FIRM</name>
<protein>
    <submittedName>
        <fullName evidence="8">Winged helix family transcriptional regulator</fullName>
    </submittedName>
</protein>
<reference evidence="6" key="2">
    <citation type="submission" date="2022-09" db="EMBL/GenBank/DDBJ databases">
        <title>Draft genome sequence of Coprococcus comes strain 31264.</title>
        <authorList>
            <person name="Atsushi H."/>
            <person name="Moriya O."/>
            <person name="Mitsuo S."/>
        </authorList>
    </citation>
    <scope>NUCLEOTIDE SEQUENCE</scope>
    <source>
        <strain evidence="6">JCM 31264</strain>
    </source>
</reference>
<dbReference type="InterPro" id="IPR036388">
    <property type="entry name" value="WH-like_DNA-bd_sf"/>
</dbReference>
<evidence type="ECO:0000313" key="10">
    <source>
        <dbReference type="Proteomes" id="UP000284579"/>
    </source>
</evidence>
<comment type="caution">
    <text evidence="8">The sequence shown here is derived from an EMBL/GenBank/DDBJ whole genome shotgun (WGS) entry which is preliminary data.</text>
</comment>
<evidence type="ECO:0000256" key="3">
    <source>
        <dbReference type="ARBA" id="ARBA00023125"/>
    </source>
</evidence>
<dbReference type="PROSITE" id="PS51755">
    <property type="entry name" value="OMPR_PHOB"/>
    <property type="match status" value="1"/>
</dbReference>
<dbReference type="Proteomes" id="UP000284579">
    <property type="component" value="Unassembled WGS sequence"/>
</dbReference>
<feature type="DNA-binding region" description="OmpR/PhoB-type" evidence="4">
    <location>
        <begin position="37"/>
        <end position="136"/>
    </location>
</feature>
<dbReference type="InterPro" id="IPR016032">
    <property type="entry name" value="Sig_transdc_resp-reg_C-effctor"/>
</dbReference>
<reference evidence="9 10" key="1">
    <citation type="submission" date="2018-08" db="EMBL/GenBank/DDBJ databases">
        <title>A genome reference for cultivated species of the human gut microbiota.</title>
        <authorList>
            <person name="Zou Y."/>
            <person name="Xue W."/>
            <person name="Luo G."/>
        </authorList>
    </citation>
    <scope>NUCLEOTIDE SEQUENCE [LARGE SCALE GENOMIC DNA]</scope>
    <source>
        <strain evidence="8 10">AM23-3</strain>
        <strain evidence="7 9">TM07-19</strain>
    </source>
</reference>
<keyword evidence="3 4" id="KW-0238">DNA-binding</keyword>
<dbReference type="FunFam" id="1.10.10.10:FF:000018">
    <property type="entry name" value="DNA-binding response regulator ResD"/>
    <property type="match status" value="1"/>
</dbReference>
<evidence type="ECO:0000256" key="4">
    <source>
        <dbReference type="PROSITE-ProRule" id="PRU01091"/>
    </source>
</evidence>
<evidence type="ECO:0000313" key="9">
    <source>
        <dbReference type="Proteomes" id="UP000260655"/>
    </source>
</evidence>
<dbReference type="SUPFAM" id="SSF46894">
    <property type="entry name" value="C-terminal effector domain of the bipartite response regulators"/>
    <property type="match status" value="1"/>
</dbReference>
<dbReference type="GeneID" id="93136313"/>
<dbReference type="EMBL" id="BSCI01000002">
    <property type="protein sequence ID" value="GLG85892.1"/>
    <property type="molecule type" value="Genomic_DNA"/>
</dbReference>
<keyword evidence="1" id="KW-0597">Phosphoprotein</keyword>
<evidence type="ECO:0000313" key="6">
    <source>
        <dbReference type="EMBL" id="GLG85892.1"/>
    </source>
</evidence>
<evidence type="ECO:0000259" key="5">
    <source>
        <dbReference type="PROSITE" id="PS51755"/>
    </source>
</evidence>
<evidence type="ECO:0000256" key="1">
    <source>
        <dbReference type="ARBA" id="ARBA00022553"/>
    </source>
</evidence>
<dbReference type="InterPro" id="IPR001867">
    <property type="entry name" value="OmpR/PhoB-type_DNA-bd"/>
</dbReference>
<dbReference type="EMBL" id="QRHO01000012">
    <property type="protein sequence ID" value="RHF82834.1"/>
    <property type="molecule type" value="Genomic_DNA"/>
</dbReference>
<dbReference type="SMART" id="SM00862">
    <property type="entry name" value="Trans_reg_C"/>
    <property type="match status" value="1"/>
</dbReference>
<dbReference type="Pfam" id="PF00486">
    <property type="entry name" value="Trans_reg_C"/>
    <property type="match status" value="1"/>
</dbReference>
<accession>A0A173WQG0</accession>
<proteinExistence type="predicted"/>
<evidence type="ECO:0000256" key="2">
    <source>
        <dbReference type="ARBA" id="ARBA00023012"/>
    </source>
</evidence>
<sequence>MGRVVVVTFDENEEEKLNELLHFLSAKKYSEMPDKQNRVLDYGALKINAEYRSVESNGELVQLTNYEFEILYLLAKNPGRIFSKEQIYTQVWKEPYYGAEDNVMGIIRRIRKKIEPDSAKPRYILNVWGMGYKFNGELMK</sequence>
<dbReference type="Proteomes" id="UP000260655">
    <property type="component" value="Unassembled WGS sequence"/>
</dbReference>
<organism evidence="8 10">
    <name type="scientific">Coprococcus comes</name>
    <dbReference type="NCBI Taxonomy" id="410072"/>
    <lineage>
        <taxon>Bacteria</taxon>
        <taxon>Bacillati</taxon>
        <taxon>Bacillota</taxon>
        <taxon>Clostridia</taxon>
        <taxon>Lachnospirales</taxon>
        <taxon>Lachnospiraceae</taxon>
        <taxon>Coprococcus</taxon>
    </lineage>
</organism>
<dbReference type="GO" id="GO:0006355">
    <property type="term" value="P:regulation of DNA-templated transcription"/>
    <property type="evidence" value="ECO:0007669"/>
    <property type="project" value="InterPro"/>
</dbReference>
<dbReference type="Proteomes" id="UP001145109">
    <property type="component" value="Unassembled WGS sequence"/>
</dbReference>
<dbReference type="RefSeq" id="WP_006428644.1">
    <property type="nucleotide sequence ID" value="NZ_BSCI01000002.1"/>
</dbReference>
<keyword evidence="2" id="KW-0902">Two-component regulatory system</keyword>
<gene>
    <name evidence="6" type="ORF">comes_04370</name>
    <name evidence="8" type="ORF">DW656_10165</name>
    <name evidence="7" type="ORF">DXD67_14910</name>
</gene>
<feature type="domain" description="OmpR/PhoB-type" evidence="5">
    <location>
        <begin position="37"/>
        <end position="136"/>
    </location>
</feature>
<dbReference type="CDD" id="cd00383">
    <property type="entry name" value="trans_reg_C"/>
    <property type="match status" value="1"/>
</dbReference>
<dbReference type="GO" id="GO:0003677">
    <property type="term" value="F:DNA binding"/>
    <property type="evidence" value="ECO:0007669"/>
    <property type="project" value="UniProtKB-UniRule"/>
</dbReference>